<evidence type="ECO:0000256" key="19">
    <source>
        <dbReference type="SAM" id="Phobius"/>
    </source>
</evidence>
<dbReference type="InterPro" id="IPR009011">
    <property type="entry name" value="Man6P_isomerase_rcpt-bd_dom_sf"/>
</dbReference>
<keyword evidence="13" id="KW-0333">Golgi apparatus</keyword>
<dbReference type="GO" id="GO:0034045">
    <property type="term" value="C:phagophore assembly site membrane"/>
    <property type="evidence" value="ECO:0007669"/>
    <property type="project" value="UniProtKB-SubCell"/>
</dbReference>
<evidence type="ECO:0000256" key="2">
    <source>
        <dbReference type="ARBA" id="ARBA00004358"/>
    </source>
</evidence>
<dbReference type="Pfam" id="PF09451">
    <property type="entry name" value="ATG27"/>
    <property type="match status" value="1"/>
</dbReference>
<evidence type="ECO:0000256" key="12">
    <source>
        <dbReference type="ARBA" id="ARBA00023006"/>
    </source>
</evidence>
<evidence type="ECO:0000259" key="21">
    <source>
        <dbReference type="PROSITE" id="PS51914"/>
    </source>
</evidence>
<reference evidence="22" key="1">
    <citation type="submission" date="2023-11" db="EMBL/GenBank/DDBJ databases">
        <authorList>
            <person name="De Vega J J."/>
            <person name="De Vega J J."/>
        </authorList>
    </citation>
    <scope>NUCLEOTIDE SEQUENCE</scope>
</reference>
<comment type="subcellular location">
    <subcellularLocation>
        <location evidence="2">Cytoplasmic vesicle membrane</location>
        <topology evidence="2">Single-pass type I membrane protein</topology>
    </subcellularLocation>
    <subcellularLocation>
        <location evidence="4">Golgi apparatus membrane</location>
        <topology evidence="4">Single-pass type I membrane protein</topology>
    </subcellularLocation>
    <subcellularLocation>
        <location evidence="1">Mitochondrion membrane</location>
        <topology evidence="1">Single-pass membrane protein</topology>
    </subcellularLocation>
    <subcellularLocation>
        <location evidence="3">Preautophagosomal structure membrane</location>
        <topology evidence="3">Single-pass type I membrane protein</topology>
    </subcellularLocation>
</comment>
<evidence type="ECO:0000256" key="8">
    <source>
        <dbReference type="ARBA" id="ARBA00022692"/>
    </source>
</evidence>
<comment type="similarity">
    <text evidence="5">Belongs to the ATG27 family.</text>
</comment>
<keyword evidence="8 19" id="KW-0812">Transmembrane</keyword>
<feature type="domain" description="MRH" evidence="21">
    <location>
        <begin position="28"/>
        <end position="182"/>
    </location>
</feature>
<evidence type="ECO:0000256" key="17">
    <source>
        <dbReference type="ARBA" id="ARBA00023329"/>
    </source>
</evidence>
<dbReference type="InterPro" id="IPR044865">
    <property type="entry name" value="MRH_dom"/>
</dbReference>
<dbReference type="GO" id="GO:0005770">
    <property type="term" value="C:late endosome"/>
    <property type="evidence" value="ECO:0007669"/>
    <property type="project" value="TreeGrafter"/>
</dbReference>
<evidence type="ECO:0000256" key="18">
    <source>
        <dbReference type="SAM" id="MobiDB-lite"/>
    </source>
</evidence>
<feature type="signal peptide" evidence="20">
    <location>
        <begin position="1"/>
        <end position="24"/>
    </location>
</feature>
<evidence type="ECO:0000256" key="9">
    <source>
        <dbReference type="ARBA" id="ARBA00022729"/>
    </source>
</evidence>
<evidence type="ECO:0000256" key="3">
    <source>
        <dbReference type="ARBA" id="ARBA00004472"/>
    </source>
</evidence>
<evidence type="ECO:0000256" key="11">
    <source>
        <dbReference type="ARBA" id="ARBA00022989"/>
    </source>
</evidence>
<keyword evidence="10" id="KW-0653">Protein transport</keyword>
<evidence type="ECO:0000256" key="6">
    <source>
        <dbReference type="ARBA" id="ARBA00013776"/>
    </source>
</evidence>
<evidence type="ECO:0000256" key="13">
    <source>
        <dbReference type="ARBA" id="ARBA00023034"/>
    </source>
</evidence>
<sequence>MLFRLPVLPLLLFGAASFVSTVCAAEDKPCTAHHDGKYYDLNRVQSTDDYKLSSPGNLEIVLSACKSVSQETWGLKGIDDPANVAGFVRRGHGDFSLGRTNTTLSFHSRSKHPHLAFTGGSKCVDSAGNAIDNLRGSSEIEFVCDPGAGRGQPRLVAQLPAGPDDKACAWVFEWRTAAACPTSEGITFGGFIWGLFISIILLLILYVVVGTIYNHFVLNLQGTDALPRFSVAGMIHHGRDALEMASDWAATYGRGPQYGGRYDALPTDREGGAGFTLPSSADSNSAFVRTRKEPVTNPASHQTQVMAPPAQGGGGVQMPAPAPAPASVSAVNAAGSGLNPASHQAQLMAGMPVPQFSRSAGSAPPPPAPIRVPAPEPVVAESEAPSFAVGDDDVDEEESGGIKL</sequence>
<protein>
    <recommendedName>
        <fullName evidence="6">Autophagy-related protein 27</fullName>
    </recommendedName>
</protein>
<dbReference type="Gene3D" id="2.70.130.10">
    <property type="entry name" value="Mannose-6-phosphate receptor binding domain"/>
    <property type="match status" value="1"/>
</dbReference>
<name>A0AAD2GX80_9AGAR</name>
<evidence type="ECO:0000256" key="10">
    <source>
        <dbReference type="ARBA" id="ARBA00022927"/>
    </source>
</evidence>
<keyword evidence="11 19" id="KW-1133">Transmembrane helix</keyword>
<evidence type="ECO:0000256" key="7">
    <source>
        <dbReference type="ARBA" id="ARBA00022448"/>
    </source>
</evidence>
<keyword evidence="14" id="KW-0496">Mitochondrion</keyword>
<evidence type="ECO:0000256" key="15">
    <source>
        <dbReference type="ARBA" id="ARBA00023136"/>
    </source>
</evidence>
<evidence type="ECO:0000313" key="23">
    <source>
        <dbReference type="Proteomes" id="UP001295794"/>
    </source>
</evidence>
<keyword evidence="16" id="KW-1015">Disulfide bond</keyword>
<feature type="compositionally biased region" description="Low complexity" evidence="18">
    <location>
        <begin position="377"/>
        <end position="386"/>
    </location>
</feature>
<feature type="transmembrane region" description="Helical" evidence="19">
    <location>
        <begin position="190"/>
        <end position="213"/>
    </location>
</feature>
<evidence type="ECO:0000256" key="1">
    <source>
        <dbReference type="ARBA" id="ARBA00004304"/>
    </source>
</evidence>
<dbReference type="InterPro" id="IPR018939">
    <property type="entry name" value="Autophagy-rel_prot_27"/>
</dbReference>
<proteinExistence type="inferred from homology"/>
<dbReference type="GO" id="GO:0010008">
    <property type="term" value="C:endosome membrane"/>
    <property type="evidence" value="ECO:0007669"/>
    <property type="project" value="UniProtKB-SubCell"/>
</dbReference>
<feature type="region of interest" description="Disordered" evidence="18">
    <location>
        <begin position="294"/>
        <end position="323"/>
    </location>
</feature>
<dbReference type="PANTHER" id="PTHR15071">
    <property type="entry name" value="MANNOSE-6-PHOSPHATE RECEPTOR FAMILY MEMBER"/>
    <property type="match status" value="1"/>
</dbReference>
<evidence type="ECO:0000313" key="22">
    <source>
        <dbReference type="EMBL" id="CAK5263867.1"/>
    </source>
</evidence>
<feature type="chain" id="PRO_5042296861" description="Autophagy-related protein 27" evidence="20">
    <location>
        <begin position="25"/>
        <end position="404"/>
    </location>
</feature>
<evidence type="ECO:0000256" key="14">
    <source>
        <dbReference type="ARBA" id="ARBA00023128"/>
    </source>
</evidence>
<dbReference type="Proteomes" id="UP001295794">
    <property type="component" value="Unassembled WGS sequence"/>
</dbReference>
<dbReference type="GO" id="GO:0015031">
    <property type="term" value="P:protein transport"/>
    <property type="evidence" value="ECO:0007669"/>
    <property type="project" value="UniProtKB-KW"/>
</dbReference>
<evidence type="ECO:0000256" key="4">
    <source>
        <dbReference type="ARBA" id="ARBA00004614"/>
    </source>
</evidence>
<comment type="caution">
    <text evidence="22">The sequence shown here is derived from an EMBL/GenBank/DDBJ whole genome shotgun (WGS) entry which is preliminary data.</text>
</comment>
<feature type="region of interest" description="Disordered" evidence="18">
    <location>
        <begin position="354"/>
        <end position="404"/>
    </location>
</feature>
<accession>A0AAD2GX80</accession>
<keyword evidence="9 20" id="KW-0732">Signal</keyword>
<dbReference type="GO" id="GO:0031966">
    <property type="term" value="C:mitochondrial membrane"/>
    <property type="evidence" value="ECO:0007669"/>
    <property type="project" value="UniProtKB-SubCell"/>
</dbReference>
<gene>
    <name evidence="22" type="ORF">MYCIT1_LOCUS3576</name>
</gene>
<feature type="compositionally biased region" description="Pro residues" evidence="18">
    <location>
        <begin position="363"/>
        <end position="376"/>
    </location>
</feature>
<organism evidence="22 23">
    <name type="scientific">Mycena citricolor</name>
    <dbReference type="NCBI Taxonomy" id="2018698"/>
    <lineage>
        <taxon>Eukaryota</taxon>
        <taxon>Fungi</taxon>
        <taxon>Dikarya</taxon>
        <taxon>Basidiomycota</taxon>
        <taxon>Agaricomycotina</taxon>
        <taxon>Agaricomycetes</taxon>
        <taxon>Agaricomycetidae</taxon>
        <taxon>Agaricales</taxon>
        <taxon>Marasmiineae</taxon>
        <taxon>Mycenaceae</taxon>
        <taxon>Mycena</taxon>
    </lineage>
</organism>
<dbReference type="GO" id="GO:0000139">
    <property type="term" value="C:Golgi membrane"/>
    <property type="evidence" value="ECO:0007669"/>
    <property type="project" value="UniProtKB-SubCell"/>
</dbReference>
<dbReference type="PANTHER" id="PTHR15071:SF0">
    <property type="entry name" value="MANNOSE 6-PHOSPHATE RECEPTOR-LIKE PROTEIN 1"/>
    <property type="match status" value="1"/>
</dbReference>
<keyword evidence="15 19" id="KW-0472">Membrane</keyword>
<dbReference type="GO" id="GO:0006914">
    <property type="term" value="P:autophagy"/>
    <property type="evidence" value="ECO:0007669"/>
    <property type="project" value="UniProtKB-KW"/>
</dbReference>
<feature type="compositionally biased region" description="Acidic residues" evidence="18">
    <location>
        <begin position="390"/>
        <end position="404"/>
    </location>
</feature>
<dbReference type="PROSITE" id="PS51914">
    <property type="entry name" value="MRH"/>
    <property type="match status" value="1"/>
</dbReference>
<keyword evidence="17" id="KW-0968">Cytoplasmic vesicle</keyword>
<keyword evidence="23" id="KW-1185">Reference proteome</keyword>
<evidence type="ECO:0000256" key="20">
    <source>
        <dbReference type="SAM" id="SignalP"/>
    </source>
</evidence>
<keyword evidence="7" id="KW-0813">Transport</keyword>
<evidence type="ECO:0000256" key="16">
    <source>
        <dbReference type="ARBA" id="ARBA00023157"/>
    </source>
</evidence>
<keyword evidence="12" id="KW-0072">Autophagy</keyword>
<dbReference type="SUPFAM" id="SSF50911">
    <property type="entry name" value="Mannose 6-phosphate receptor domain"/>
    <property type="match status" value="1"/>
</dbReference>
<evidence type="ECO:0000256" key="5">
    <source>
        <dbReference type="ARBA" id="ARBA00005363"/>
    </source>
</evidence>
<dbReference type="GO" id="GO:0007034">
    <property type="term" value="P:vacuolar transport"/>
    <property type="evidence" value="ECO:0007669"/>
    <property type="project" value="TreeGrafter"/>
</dbReference>
<dbReference type="AlphaFoldDB" id="A0AAD2GX80"/>
<dbReference type="EMBL" id="CAVNYO010000045">
    <property type="protein sequence ID" value="CAK5263867.1"/>
    <property type="molecule type" value="Genomic_DNA"/>
</dbReference>